<dbReference type="Pfam" id="PF00294">
    <property type="entry name" value="PfkB"/>
    <property type="match status" value="1"/>
</dbReference>
<evidence type="ECO:0000256" key="6">
    <source>
        <dbReference type="ARBA" id="ARBA00047745"/>
    </source>
</evidence>
<evidence type="ECO:0000256" key="1">
    <source>
        <dbReference type="ARBA" id="ARBA00005380"/>
    </source>
</evidence>
<dbReference type="NCBIfam" id="TIGR03828">
    <property type="entry name" value="pfkB"/>
    <property type="match status" value="1"/>
</dbReference>
<evidence type="ECO:0000313" key="11">
    <source>
        <dbReference type="Proteomes" id="UP000198647"/>
    </source>
</evidence>
<proteinExistence type="inferred from homology"/>
<dbReference type="CDD" id="cd01164">
    <property type="entry name" value="FruK_PfkB_like"/>
    <property type="match status" value="1"/>
</dbReference>
<protein>
    <recommendedName>
        <fullName evidence="7">Tagatose-6-phosphate kinase</fullName>
        <ecNumber evidence="7">2.7.1.144</ecNumber>
    </recommendedName>
</protein>
<keyword evidence="3 7" id="KW-0547">Nucleotide-binding</keyword>
<evidence type="ECO:0000256" key="5">
    <source>
        <dbReference type="ARBA" id="ARBA00022840"/>
    </source>
</evidence>
<name>A0A1H3G829_9BACI</name>
<dbReference type="PANTHER" id="PTHR46566">
    <property type="entry name" value="1-PHOSPHOFRUCTOKINASE-RELATED"/>
    <property type="match status" value="1"/>
</dbReference>
<dbReference type="PROSITE" id="PS00584">
    <property type="entry name" value="PFKB_KINASES_2"/>
    <property type="match status" value="1"/>
</dbReference>
<dbReference type="Gene3D" id="3.40.1190.20">
    <property type="match status" value="1"/>
</dbReference>
<gene>
    <name evidence="10" type="ORF">SAMN04488081_1842</name>
</gene>
<dbReference type="PIRSF" id="PIRSF000535">
    <property type="entry name" value="1PFK/6PFK/LacC"/>
    <property type="match status" value="1"/>
</dbReference>
<dbReference type="RefSeq" id="WP_076570929.1">
    <property type="nucleotide sequence ID" value="NZ_FNOS01000004.1"/>
</dbReference>
<evidence type="ECO:0000313" key="10">
    <source>
        <dbReference type="EMBL" id="SDX99503.1"/>
    </source>
</evidence>
<organism evidence="10 11">
    <name type="scientific">Salimicrobium album</name>
    <dbReference type="NCBI Taxonomy" id="50717"/>
    <lineage>
        <taxon>Bacteria</taxon>
        <taxon>Bacillati</taxon>
        <taxon>Bacillota</taxon>
        <taxon>Bacilli</taxon>
        <taxon>Bacillales</taxon>
        <taxon>Bacillaceae</taxon>
        <taxon>Salimicrobium</taxon>
    </lineage>
</organism>
<comment type="catalytic activity">
    <reaction evidence="7">
        <text>D-tagatofuranose 6-phosphate + ATP = D-tagatofuranose 1,6-bisphosphate + ADP + H(+)</text>
        <dbReference type="Rhea" id="RHEA:12420"/>
        <dbReference type="ChEBI" id="CHEBI:15378"/>
        <dbReference type="ChEBI" id="CHEBI:30616"/>
        <dbReference type="ChEBI" id="CHEBI:58694"/>
        <dbReference type="ChEBI" id="CHEBI:58695"/>
        <dbReference type="ChEBI" id="CHEBI:456216"/>
        <dbReference type="EC" id="2.7.1.144"/>
    </reaction>
</comment>
<dbReference type="InterPro" id="IPR029056">
    <property type="entry name" value="Ribokinase-like"/>
</dbReference>
<dbReference type="InterPro" id="IPR017583">
    <property type="entry name" value="Tagatose/fructose_Pkinase"/>
</dbReference>
<comment type="similarity">
    <text evidence="7">Belongs to the carbohydrate kinase PfkB family. LacC subfamily.</text>
</comment>
<keyword evidence="5 7" id="KW-0067">ATP-binding</keyword>
<sequence>MIYTLTLNPSIDYIMHVDKLQPGGLTRSTATAYYPGGKGINVSRVLSNLSVPSTALGFIGGFTGEFIRTSLKEKGVKEAFIETDEPTRINVKLKDGRESEINGPGPELSDSLKGRLLEQLHTLTPEDVLLIAGSVPSSLPEDFYREIAENLKDKGVPMAVDTSGRALKDLLSYHPYLIKPNRQELEELFGETMEDNRTVARYAEKLVEEGCRNVLISLGGDGAVYANHEGIWFAEAPEGPVVNTVGAGDSMVAGFLAAKEVYLTDEEAFKKSIACGSATAFGEDLCTKEEAEALYDSIHIYKEGERR</sequence>
<evidence type="ECO:0000256" key="2">
    <source>
        <dbReference type="ARBA" id="ARBA00022679"/>
    </source>
</evidence>
<evidence type="ECO:0000256" key="8">
    <source>
        <dbReference type="RuleBase" id="RU369061"/>
    </source>
</evidence>
<dbReference type="NCBIfam" id="TIGR03168">
    <property type="entry name" value="1-PFK"/>
    <property type="match status" value="1"/>
</dbReference>
<dbReference type="SUPFAM" id="SSF53613">
    <property type="entry name" value="Ribokinase-like"/>
    <property type="match status" value="1"/>
</dbReference>
<keyword evidence="11" id="KW-1185">Reference proteome</keyword>
<dbReference type="EC" id="2.7.1.144" evidence="7"/>
<evidence type="ECO:0000256" key="4">
    <source>
        <dbReference type="ARBA" id="ARBA00022777"/>
    </source>
</evidence>
<dbReference type="PROSITE" id="PS00583">
    <property type="entry name" value="PFKB_KINASES_1"/>
    <property type="match status" value="1"/>
</dbReference>
<dbReference type="InterPro" id="IPR002173">
    <property type="entry name" value="Carboh/pur_kinase_PfkB_CS"/>
</dbReference>
<dbReference type="Proteomes" id="UP000198647">
    <property type="component" value="Unassembled WGS sequence"/>
</dbReference>
<feature type="domain" description="Carbohydrate kinase PfkB" evidence="9">
    <location>
        <begin position="10"/>
        <end position="280"/>
    </location>
</feature>
<evidence type="ECO:0000256" key="3">
    <source>
        <dbReference type="ARBA" id="ARBA00022741"/>
    </source>
</evidence>
<keyword evidence="2 7" id="KW-0808">Transferase</keyword>
<accession>A0A1H3G829</accession>
<keyword evidence="7" id="KW-0423">Lactose metabolism</keyword>
<keyword evidence="4 8" id="KW-0418">Kinase</keyword>
<comment type="catalytic activity">
    <reaction evidence="6 8">
        <text>beta-D-fructose 1-phosphate + ATP = beta-D-fructose 1,6-bisphosphate + ADP + H(+)</text>
        <dbReference type="Rhea" id="RHEA:14213"/>
        <dbReference type="ChEBI" id="CHEBI:15378"/>
        <dbReference type="ChEBI" id="CHEBI:30616"/>
        <dbReference type="ChEBI" id="CHEBI:32966"/>
        <dbReference type="ChEBI" id="CHEBI:138881"/>
        <dbReference type="ChEBI" id="CHEBI:456216"/>
        <dbReference type="EC" id="2.7.1.56"/>
    </reaction>
</comment>
<dbReference type="PANTHER" id="PTHR46566:SF1">
    <property type="entry name" value="1-PHOSPHOFRUCTOKINASE"/>
    <property type="match status" value="1"/>
</dbReference>
<dbReference type="InterPro" id="IPR022463">
    <property type="entry name" value="1-PFruKinase"/>
</dbReference>
<dbReference type="InterPro" id="IPR011611">
    <property type="entry name" value="PfkB_dom"/>
</dbReference>
<evidence type="ECO:0000256" key="7">
    <source>
        <dbReference type="PIRNR" id="PIRNR000535"/>
    </source>
</evidence>
<comment type="pathway">
    <text evidence="7">Carbohydrate metabolism; D-tagatose 6-phosphate degradation; D-glyceraldehyde 3-phosphate and glycerone phosphate from D-tagatose 6-phosphate: step 1/2.</text>
</comment>
<reference evidence="10 11" key="1">
    <citation type="submission" date="2016-10" db="EMBL/GenBank/DDBJ databases">
        <authorList>
            <person name="Varghese N."/>
            <person name="Submissions S."/>
        </authorList>
    </citation>
    <scope>NUCLEOTIDE SEQUENCE [LARGE SCALE GENOMIC DNA]</scope>
    <source>
        <strain evidence="10 11">DSM 20748</strain>
    </source>
</reference>
<dbReference type="EMBL" id="FNOS01000004">
    <property type="protein sequence ID" value="SDX99503.1"/>
    <property type="molecule type" value="Genomic_DNA"/>
</dbReference>
<comment type="caution">
    <text evidence="10">The sequence shown here is derived from an EMBL/GenBank/DDBJ whole genome shotgun (WGS) entry which is preliminary data.</text>
</comment>
<comment type="similarity">
    <text evidence="1">Belongs to the carbohydrate kinase pfkB family.</text>
</comment>
<evidence type="ECO:0000259" key="9">
    <source>
        <dbReference type="Pfam" id="PF00294"/>
    </source>
</evidence>
<comment type="function">
    <text evidence="8">Catalyzes the ATP-dependent phosphorylation of fructose-l-phosphate to fructose-l,6-bisphosphate.</text>
</comment>